<gene>
    <name evidence="1" type="ORF">JJN12_12165</name>
</gene>
<evidence type="ECO:0000313" key="2">
    <source>
        <dbReference type="Proteomes" id="UP000604730"/>
    </source>
</evidence>
<evidence type="ECO:0000313" key="1">
    <source>
        <dbReference type="EMBL" id="MBK5898528.1"/>
    </source>
</evidence>
<organism evidence="1 2">
    <name type="scientific">Catonella massiliensis</name>
    <dbReference type="NCBI Taxonomy" id="2799636"/>
    <lineage>
        <taxon>Bacteria</taxon>
        <taxon>Bacillati</taxon>
        <taxon>Bacillota</taxon>
        <taxon>Clostridia</taxon>
        <taxon>Lachnospirales</taxon>
        <taxon>Lachnospiraceae</taxon>
        <taxon>Catonella</taxon>
    </lineage>
</organism>
<comment type="caution">
    <text evidence="1">The sequence shown here is derived from an EMBL/GenBank/DDBJ whole genome shotgun (WGS) entry which is preliminary data.</text>
</comment>
<dbReference type="Proteomes" id="UP000604730">
    <property type="component" value="Unassembled WGS sequence"/>
</dbReference>
<dbReference type="EMBL" id="JAEPRJ010000001">
    <property type="protein sequence ID" value="MBK5898528.1"/>
    <property type="molecule type" value="Genomic_DNA"/>
</dbReference>
<reference evidence="1 2" key="1">
    <citation type="submission" date="2021-01" db="EMBL/GenBank/DDBJ databases">
        <title>Isolation and description of Catonella massiliensis sp. nov., a novel Catonella species, isolated from a stable periodontitis subject.</title>
        <authorList>
            <person name="Antezack A."/>
            <person name="Boxberger M."/>
            <person name="La Scola B."/>
            <person name="Monnet-Corti V."/>
        </authorList>
    </citation>
    <scope>NUCLEOTIDE SEQUENCE [LARGE SCALE GENOMIC DNA]</scope>
    <source>
        <strain evidence="1 2">Marseille-Q4567</strain>
    </source>
</reference>
<keyword evidence="2" id="KW-1185">Reference proteome</keyword>
<name>A0ABS1J312_9FIRM</name>
<accession>A0ABS1J312</accession>
<protein>
    <recommendedName>
        <fullName evidence="3">DUF4176 domain-containing protein</fullName>
    </recommendedName>
</protein>
<dbReference type="RefSeq" id="WP_208429941.1">
    <property type="nucleotide sequence ID" value="NZ_JAEPRJ010000001.1"/>
</dbReference>
<sequence length="214" mass="25593">MTTKKFAKYLEKQCKEIINFSLEPLFEEYVVLVSGKRVGVIYQEKLYVLYAPTFENVEEMIPDFETVNLFSWAYLSFIEIKDIEDKEKLQDIINYVYHELYFAKEIVIDIGFLFQSFRGYPDRIYKLYQEHITFLRFAYENKLLKVNPLDSEGRIIKLSYTNNDLTQEGQQILHPLYRKWLAYTDKNDADSLKRAANVKQLEKYYNKLTEDTST</sequence>
<evidence type="ECO:0008006" key="3">
    <source>
        <dbReference type="Google" id="ProtNLM"/>
    </source>
</evidence>
<proteinExistence type="predicted"/>